<dbReference type="PANTHER" id="PTHR46366">
    <property type="entry name" value="PRO-APOPTOTIC SERINE PROTEASE NMA111"/>
    <property type="match status" value="1"/>
</dbReference>
<dbReference type="GO" id="GO:0004252">
    <property type="term" value="F:serine-type endopeptidase activity"/>
    <property type="evidence" value="ECO:0007669"/>
    <property type="project" value="InterPro"/>
</dbReference>
<comment type="similarity">
    <text evidence="3">Belongs to the peptidase S1C family.</text>
</comment>
<name>A0A1R1PPC7_ZANCU</name>
<feature type="domain" description="PDZ" evidence="7">
    <location>
        <begin position="373"/>
        <end position="449"/>
    </location>
</feature>
<gene>
    <name evidence="8" type="ORF">AX774_g3701</name>
</gene>
<comment type="caution">
    <text evidence="8">The sequence shown here is derived from an EMBL/GenBank/DDBJ whole genome shotgun (WGS) entry which is preliminary data.</text>
</comment>
<dbReference type="PANTHER" id="PTHR46366:SF1">
    <property type="entry name" value="PDZ DOMAIN-CONTAINING PROTEIN C1685.05"/>
    <property type="match status" value="1"/>
</dbReference>
<evidence type="ECO:0000313" key="9">
    <source>
        <dbReference type="Proteomes" id="UP000188320"/>
    </source>
</evidence>
<dbReference type="OrthoDB" id="4217619at2759"/>
<dbReference type="Pfam" id="PF13365">
    <property type="entry name" value="Trypsin_2"/>
    <property type="match status" value="1"/>
</dbReference>
<dbReference type="GO" id="GO:0005634">
    <property type="term" value="C:nucleus"/>
    <property type="evidence" value="ECO:0007669"/>
    <property type="project" value="UniProtKB-SubCell"/>
</dbReference>
<feature type="domain" description="PDZ" evidence="7">
    <location>
        <begin position="851"/>
        <end position="919"/>
    </location>
</feature>
<evidence type="ECO:0000256" key="5">
    <source>
        <dbReference type="ARBA" id="ARBA00021524"/>
    </source>
</evidence>
<proteinExistence type="inferred from homology"/>
<sequence length="1093" mass="122879">MKIDTEEFAENDSNQEFVNNDHIQFHEDLHLNLQEYAWHDINYVVCKKYNDRDNQEMTQTTSYPDSIFEEQLEDMKITDNESLSHDEKVELTGEDLEFSSTVVTNEELRALIFKEDEQVNGKDKYGMVLGKRDIEGDLKVQNNTFEEELVVEDTPMWERVIRRALNGIVSIKTSCVFPFDTEGCDGYVASGFIVDAERGIILSNRHVVSPAPTVAVATLKNYEEIELQPLYIDPVHDFGFFKFDPAKIKFMDIMEIKLAPHKAKVGLEIRVVGSDGGEKISITSGTLARLDRRPPTYIQGSYNDFNTFYMQAASGNASGSSGSPVLDIEGDAVGLNAGHSKKAASSYYFPLTRVARALEYIKRGERVPRGTIQTRFERMSYNELRRLNLSMDIERKMRETYPDETGMLIVKKVLQEGPADKQLNNGDILVALNGTAVINFDQVSDVLDSNVDKTISLTIWRNRKAYNVFCKVQDLYSITPRRFIEVGGGIVNELSYQVASSYHVPVKGVFVADEGYMLSSADIHGYSIILSINQIPTPTLEEFARVLTTLTSGSIVPVKFFRLHKPYREVSGMMRVNCQWFPLRLAERNLDTGIWEFTALEGPKLPLQISPTTVIHPRIDPKLSPAHAVYRSFVDILFSLPYLVDGVCSTQYYGPGYVIDSTKGLVLCDRDTVTAPLGDLYIDFAHSLVVKAHIVFLHPVYNFAILKYEPERLGDTKVDQLEFAPEYWEGTKRLEQGDKVVLVAMDFDSTLLVRRTLVSSRQQIRVNDLRPPQWRNTNVQGVFLKDQPNCQGGLITDEAGLVISFWANTANYNPAGDDISFMSGFDASLLKPVIDALKNGLPITMRSLGAEFTTIRSSHAKLLGLSQSRLNDVFSKVSSSHPEFYYVSNLQTGDQPDSDATNAIKCGDVVLEINGSPALDITDLAVLYDNSSHADLRVLREGKEISLRVPSSKLEPLETKHVIVWGGIILQEPYRALLGRTHTLPSRVYVVSILTGSSAHASGLDAGHYISEINSVKLNSLLDLVLFLKSYYSENPTSNSDFFKLTVHNRFGISKIINIKSYDLYFSPTQIYLSDNYEWKVNFGVERFDSISD</sequence>
<evidence type="ECO:0000256" key="1">
    <source>
        <dbReference type="ARBA" id="ARBA00002558"/>
    </source>
</evidence>
<dbReference type="SUPFAM" id="SSF50156">
    <property type="entry name" value="PDZ domain-like"/>
    <property type="match status" value="3"/>
</dbReference>
<dbReference type="Proteomes" id="UP000188320">
    <property type="component" value="Unassembled WGS sequence"/>
</dbReference>
<dbReference type="EMBL" id="LSSK01000589">
    <property type="protein sequence ID" value="OMH82817.1"/>
    <property type="molecule type" value="Genomic_DNA"/>
</dbReference>
<evidence type="ECO:0000256" key="2">
    <source>
        <dbReference type="ARBA" id="ARBA00004123"/>
    </source>
</evidence>
<dbReference type="Gene3D" id="2.30.42.10">
    <property type="match status" value="2"/>
</dbReference>
<dbReference type="PRINTS" id="PR00834">
    <property type="entry name" value="PROTEASES2C"/>
</dbReference>
<organism evidence="8 9">
    <name type="scientific">Zancudomyces culisetae</name>
    <name type="common">Gut fungus</name>
    <name type="synonym">Smittium culisetae</name>
    <dbReference type="NCBI Taxonomy" id="1213189"/>
    <lineage>
        <taxon>Eukaryota</taxon>
        <taxon>Fungi</taxon>
        <taxon>Fungi incertae sedis</taxon>
        <taxon>Zoopagomycota</taxon>
        <taxon>Kickxellomycotina</taxon>
        <taxon>Harpellomycetes</taxon>
        <taxon>Harpellales</taxon>
        <taxon>Legeriomycetaceae</taxon>
        <taxon>Zancudomyces</taxon>
    </lineage>
</organism>
<dbReference type="InterPro" id="IPR001940">
    <property type="entry name" value="Peptidase_S1C"/>
</dbReference>
<comment type="subcellular location">
    <subcellularLocation>
        <location evidence="2">Nucleus</location>
    </subcellularLocation>
</comment>
<dbReference type="InterPro" id="IPR001478">
    <property type="entry name" value="PDZ"/>
</dbReference>
<dbReference type="Gene3D" id="2.40.10.10">
    <property type="entry name" value="Trypsin-like serine proteases"/>
    <property type="match status" value="2"/>
</dbReference>
<keyword evidence="9" id="KW-1185">Reference proteome</keyword>
<dbReference type="GO" id="GO:0006508">
    <property type="term" value="P:proteolysis"/>
    <property type="evidence" value="ECO:0007669"/>
    <property type="project" value="UniProtKB-KW"/>
</dbReference>
<dbReference type="InterPro" id="IPR041489">
    <property type="entry name" value="PDZ_6"/>
</dbReference>
<dbReference type="Pfam" id="PF12812">
    <property type="entry name" value="PDZ_1"/>
    <property type="match status" value="1"/>
</dbReference>
<evidence type="ECO:0000256" key="3">
    <source>
        <dbReference type="ARBA" id="ARBA00010541"/>
    </source>
</evidence>
<dbReference type="InterPro" id="IPR043504">
    <property type="entry name" value="Peptidase_S1_PA_chymotrypsin"/>
</dbReference>
<dbReference type="PROSITE" id="PS50106">
    <property type="entry name" value="PDZ"/>
    <property type="match status" value="2"/>
</dbReference>
<protein>
    <recommendedName>
        <fullName evidence="4">Pro-apoptotic serine protease NMA111</fullName>
    </recommendedName>
    <alternativeName>
        <fullName evidence="5">Pro-apoptotic serine protease nma111</fullName>
    </alternativeName>
</protein>
<dbReference type="SUPFAM" id="SSF50494">
    <property type="entry name" value="Trypsin-like serine proteases"/>
    <property type="match status" value="2"/>
</dbReference>
<reference evidence="9" key="1">
    <citation type="submission" date="2017-01" db="EMBL/GenBank/DDBJ databases">
        <authorList>
            <person name="Wang Y."/>
            <person name="White M."/>
            <person name="Kvist S."/>
            <person name="Moncalvo J.-M."/>
        </authorList>
    </citation>
    <scope>NUCLEOTIDE SEQUENCE [LARGE SCALE GENOMIC DNA]</scope>
    <source>
        <strain evidence="9">COL-18-3</strain>
    </source>
</reference>
<accession>A0A1R1PPC7</accession>
<dbReference type="InterPro" id="IPR025926">
    <property type="entry name" value="PDZ-like_dom"/>
</dbReference>
<dbReference type="Pfam" id="PF17820">
    <property type="entry name" value="PDZ_6"/>
    <property type="match status" value="1"/>
</dbReference>
<evidence type="ECO:0000256" key="6">
    <source>
        <dbReference type="ARBA" id="ARBA00023242"/>
    </source>
</evidence>
<evidence type="ECO:0000259" key="7">
    <source>
        <dbReference type="PROSITE" id="PS50106"/>
    </source>
</evidence>
<evidence type="ECO:0000256" key="4">
    <source>
        <dbReference type="ARBA" id="ARBA00020338"/>
    </source>
</evidence>
<keyword evidence="6" id="KW-0539">Nucleus</keyword>
<dbReference type="InterPro" id="IPR036034">
    <property type="entry name" value="PDZ_sf"/>
</dbReference>
<dbReference type="SMART" id="SM00228">
    <property type="entry name" value="PDZ"/>
    <property type="match status" value="3"/>
</dbReference>
<dbReference type="InterPro" id="IPR009003">
    <property type="entry name" value="Peptidase_S1_PA"/>
</dbReference>
<evidence type="ECO:0000313" key="8">
    <source>
        <dbReference type="EMBL" id="OMH82817.1"/>
    </source>
</evidence>
<dbReference type="AlphaFoldDB" id="A0A1R1PPC7"/>
<comment type="function">
    <text evidence="1">Nuclear serine protease which mediates apoptosis.</text>
</comment>